<dbReference type="AlphaFoldDB" id="G4TNA4"/>
<dbReference type="eggNOG" id="ENOG502S7IA">
    <property type="taxonomic scope" value="Eukaryota"/>
</dbReference>
<comment type="function">
    <text evidence="1">Required for respiratory activity and maintenance and expression of the mitochondrial genome.</text>
</comment>
<keyword evidence="4" id="KW-0175">Coiled coil</keyword>
<feature type="compositionally biased region" description="Basic and acidic residues" evidence="5">
    <location>
        <begin position="66"/>
        <end position="88"/>
    </location>
</feature>
<dbReference type="OrthoDB" id="5578174at2759"/>
<dbReference type="InParanoid" id="G4TNA4"/>
<evidence type="ECO:0000256" key="1">
    <source>
        <dbReference type="ARBA" id="ARBA00003548"/>
    </source>
</evidence>
<feature type="region of interest" description="Disordered" evidence="5">
    <location>
        <begin position="32"/>
        <end position="146"/>
    </location>
</feature>
<evidence type="ECO:0000256" key="3">
    <source>
        <dbReference type="ARBA" id="ARBA00013566"/>
    </source>
</evidence>
<dbReference type="HOGENOM" id="CLU_1031196_0_0_1"/>
<gene>
    <name evidence="6" type="ORF">PIIN_06733</name>
</gene>
<name>G4TNA4_SERID</name>
<evidence type="ECO:0000313" key="7">
    <source>
        <dbReference type="Proteomes" id="UP000007148"/>
    </source>
</evidence>
<keyword evidence="7" id="KW-1185">Reference proteome</keyword>
<reference evidence="6 7" key="1">
    <citation type="journal article" date="2011" name="PLoS Pathog.">
        <title>Endophytic Life Strategies Decoded by Genome and Transcriptome Analyses of the Mutualistic Root Symbiont Piriformospora indica.</title>
        <authorList>
            <person name="Zuccaro A."/>
            <person name="Lahrmann U."/>
            <person name="Guldener U."/>
            <person name="Langen G."/>
            <person name="Pfiffi S."/>
            <person name="Biedenkopf D."/>
            <person name="Wong P."/>
            <person name="Samans B."/>
            <person name="Grimm C."/>
            <person name="Basiewicz M."/>
            <person name="Murat C."/>
            <person name="Martin F."/>
            <person name="Kogel K.H."/>
        </authorList>
    </citation>
    <scope>NUCLEOTIDE SEQUENCE [LARGE SCALE GENOMIC DNA]</scope>
    <source>
        <strain evidence="6 7">DSM 11827</strain>
    </source>
</reference>
<sequence>MNSRWTLHSVSLSKTFYTRRVCAFPLLPTRRGVKSSAVQTTSNSQGRKDSGPSPLSPLSRIYARGIPEERVRPRLDTTKEGHKREKAPEIQYKPSKGLKNGPSSPRKLVVASTTRPSRVPIWARPASAQTQKVERPKAPGGVSWSEHRARLKERYPERWNPSKKVSREAMESMRELNKLDPVKYPSFVLAQRFGISPESARRILKSKWRMSEEEKQAEVEKERKKRAERIRAMKEEEMHQLVRAGIKLKVHPDDELSLR</sequence>
<dbReference type="GO" id="GO:0005634">
    <property type="term" value="C:nucleus"/>
    <property type="evidence" value="ECO:0007669"/>
    <property type="project" value="TreeGrafter"/>
</dbReference>
<evidence type="ECO:0000256" key="2">
    <source>
        <dbReference type="ARBA" id="ARBA00010895"/>
    </source>
</evidence>
<dbReference type="STRING" id="1109443.G4TNA4"/>
<evidence type="ECO:0000256" key="4">
    <source>
        <dbReference type="SAM" id="Coils"/>
    </source>
</evidence>
<comment type="similarity">
    <text evidence="2">Belongs to the RRG9 family.</text>
</comment>
<dbReference type="OMA" id="ERYPERW"/>
<organism evidence="6 7">
    <name type="scientific">Serendipita indica (strain DSM 11827)</name>
    <name type="common">Root endophyte fungus</name>
    <name type="synonym">Piriformospora indica</name>
    <dbReference type="NCBI Taxonomy" id="1109443"/>
    <lineage>
        <taxon>Eukaryota</taxon>
        <taxon>Fungi</taxon>
        <taxon>Dikarya</taxon>
        <taxon>Basidiomycota</taxon>
        <taxon>Agaricomycotina</taxon>
        <taxon>Agaricomycetes</taxon>
        <taxon>Sebacinales</taxon>
        <taxon>Serendipitaceae</taxon>
        <taxon>Serendipita</taxon>
    </lineage>
</organism>
<protein>
    <recommendedName>
        <fullName evidence="3">Required for respiratory growth protein 9, mitochondrial</fullName>
    </recommendedName>
</protein>
<proteinExistence type="inferred from homology"/>
<feature type="coiled-coil region" evidence="4">
    <location>
        <begin position="210"/>
        <end position="244"/>
    </location>
</feature>
<dbReference type="EMBL" id="CAFZ01000183">
    <property type="protein sequence ID" value="CCA72797.1"/>
    <property type="molecule type" value="Genomic_DNA"/>
</dbReference>
<dbReference type="PANTHER" id="PTHR13475:SF3">
    <property type="entry name" value="NEUGRIN"/>
    <property type="match status" value="1"/>
</dbReference>
<dbReference type="PANTHER" id="PTHR13475">
    <property type="entry name" value="NEUGRIN"/>
    <property type="match status" value="1"/>
</dbReference>
<evidence type="ECO:0000313" key="6">
    <source>
        <dbReference type="EMBL" id="CCA72797.1"/>
    </source>
</evidence>
<dbReference type="InterPro" id="IPR010487">
    <property type="entry name" value="NGRN/Rrg9"/>
</dbReference>
<accession>G4TNA4</accession>
<dbReference type="Proteomes" id="UP000007148">
    <property type="component" value="Unassembled WGS sequence"/>
</dbReference>
<feature type="compositionally biased region" description="Polar residues" evidence="5">
    <location>
        <begin position="36"/>
        <end position="45"/>
    </location>
</feature>
<comment type="caution">
    <text evidence="6">The sequence shown here is derived from an EMBL/GenBank/DDBJ whole genome shotgun (WGS) entry which is preliminary data.</text>
</comment>
<evidence type="ECO:0000256" key="5">
    <source>
        <dbReference type="SAM" id="MobiDB-lite"/>
    </source>
</evidence>